<dbReference type="InterPro" id="IPR027417">
    <property type="entry name" value="P-loop_NTPase"/>
</dbReference>
<dbReference type="Gene3D" id="3.40.50.300">
    <property type="entry name" value="P-loop containing nucleotide triphosphate hydrolases"/>
    <property type="match status" value="1"/>
</dbReference>
<gene>
    <name evidence="1" type="ORF">BASA50_004738</name>
</gene>
<dbReference type="Proteomes" id="UP001648503">
    <property type="component" value="Unassembled WGS sequence"/>
</dbReference>
<evidence type="ECO:0000313" key="2">
    <source>
        <dbReference type="Proteomes" id="UP001648503"/>
    </source>
</evidence>
<dbReference type="SUPFAM" id="SSF52540">
    <property type="entry name" value="P-loop containing nucleoside triphosphate hydrolases"/>
    <property type="match status" value="1"/>
</dbReference>
<keyword evidence="2" id="KW-1185">Reference proteome</keyword>
<evidence type="ECO:0000313" key="1">
    <source>
        <dbReference type="EMBL" id="KAH6596980.1"/>
    </source>
</evidence>
<proteinExistence type="predicted"/>
<name>A0ABQ8FF65_9FUNG</name>
<accession>A0ABQ8FF65</accession>
<sequence length="361" mass="40579">MSVAVKEVVLQAICDWHRQHRLQGNQPTDASMCIDKTAQISRVGGVEEEMQHAFHHPPLLVGISGPQGSGKTTLVQSLVDDLQQTAGIRAVALSADDLYLPYTEQMHLASLNKTNPLLQYRGLPGTHSISLGHHILSGLSAHNNNPIYSPIHIPIYNKALKGGRGDRLPQSDWTAVTGHVDVVLFEGWFLGFKPCSPEQVSSIWCSCPQSIPCPSERDNHDPLPSSRIINNNNNYSCQNIDQIMAFLSDYEQQWYPHIDVFVHLAISDLSFIYDWRWEQEKSMQDRQTALATHAEPVQNGLNRSQINDFVDRFMPIYKLCLPRLVSHGFFEDTSGLNGCGMSRSLQIWLDSSRQIVSHKYV</sequence>
<reference evidence="1 2" key="1">
    <citation type="submission" date="2021-02" db="EMBL/GenBank/DDBJ databases">
        <title>Variation within the Batrachochytrium salamandrivorans European outbreak.</title>
        <authorList>
            <person name="Kelly M."/>
            <person name="Pasmans F."/>
            <person name="Shea T.P."/>
            <person name="Munoz J.F."/>
            <person name="Carranza S."/>
            <person name="Cuomo C.A."/>
            <person name="Martel A."/>
        </authorList>
    </citation>
    <scope>NUCLEOTIDE SEQUENCE [LARGE SCALE GENOMIC DNA]</scope>
    <source>
        <strain evidence="1 2">AMFP18/2</strain>
    </source>
</reference>
<dbReference type="EMBL" id="JAFCIX010000172">
    <property type="protein sequence ID" value="KAH6596980.1"/>
    <property type="molecule type" value="Genomic_DNA"/>
</dbReference>
<organism evidence="1 2">
    <name type="scientific">Batrachochytrium salamandrivorans</name>
    <dbReference type="NCBI Taxonomy" id="1357716"/>
    <lineage>
        <taxon>Eukaryota</taxon>
        <taxon>Fungi</taxon>
        <taxon>Fungi incertae sedis</taxon>
        <taxon>Chytridiomycota</taxon>
        <taxon>Chytridiomycota incertae sedis</taxon>
        <taxon>Chytridiomycetes</taxon>
        <taxon>Rhizophydiales</taxon>
        <taxon>Rhizophydiales incertae sedis</taxon>
        <taxon>Batrachochytrium</taxon>
    </lineage>
</organism>
<protein>
    <recommendedName>
        <fullName evidence="3">Phosphoribulokinase/uridine kinase domain-containing protein</fullName>
    </recommendedName>
</protein>
<comment type="caution">
    <text evidence="1">The sequence shown here is derived from an EMBL/GenBank/DDBJ whole genome shotgun (WGS) entry which is preliminary data.</text>
</comment>
<dbReference type="PANTHER" id="PTHR10285">
    <property type="entry name" value="URIDINE KINASE"/>
    <property type="match status" value="1"/>
</dbReference>
<evidence type="ECO:0008006" key="3">
    <source>
        <dbReference type="Google" id="ProtNLM"/>
    </source>
</evidence>